<feature type="region of interest" description="Disordered" evidence="2">
    <location>
        <begin position="244"/>
        <end position="268"/>
    </location>
</feature>
<dbReference type="InterPro" id="IPR036116">
    <property type="entry name" value="FN3_sf"/>
</dbReference>
<keyword evidence="1" id="KW-0378">Hydrolase</keyword>
<evidence type="ECO:0000256" key="1">
    <source>
        <dbReference type="ARBA" id="ARBA00023295"/>
    </source>
</evidence>
<dbReference type="InterPro" id="IPR013783">
    <property type="entry name" value="Ig-like_fold"/>
</dbReference>
<dbReference type="GO" id="GO:0005975">
    <property type="term" value="P:carbohydrate metabolic process"/>
    <property type="evidence" value="ECO:0007669"/>
    <property type="project" value="UniProtKB-ARBA"/>
</dbReference>
<dbReference type="PROSITE" id="PS50022">
    <property type="entry name" value="FA58C_3"/>
    <property type="match status" value="1"/>
</dbReference>
<name>A0A2M7TA50_9ACTN</name>
<dbReference type="SUPFAM" id="SSF49785">
    <property type="entry name" value="Galactose-binding domain-like"/>
    <property type="match status" value="1"/>
</dbReference>
<dbReference type="GO" id="GO:0016798">
    <property type="term" value="F:hydrolase activity, acting on glycosyl bonds"/>
    <property type="evidence" value="ECO:0007669"/>
    <property type="project" value="UniProtKB-KW"/>
</dbReference>
<dbReference type="Pfam" id="PF13229">
    <property type="entry name" value="Beta_helix"/>
    <property type="match status" value="1"/>
</dbReference>
<keyword evidence="3" id="KW-0732">Signal</keyword>
<dbReference type="InterPro" id="IPR008979">
    <property type="entry name" value="Galactose-bd-like_sf"/>
</dbReference>
<dbReference type="SUPFAM" id="SSF51126">
    <property type="entry name" value="Pectin lyase-like"/>
    <property type="match status" value="1"/>
</dbReference>
<dbReference type="PROSITE" id="PS50853">
    <property type="entry name" value="FN3"/>
    <property type="match status" value="1"/>
</dbReference>
<dbReference type="InterPro" id="IPR011050">
    <property type="entry name" value="Pectin_lyase_fold/virulence"/>
</dbReference>
<evidence type="ECO:0000256" key="3">
    <source>
        <dbReference type="SAM" id="SignalP"/>
    </source>
</evidence>
<dbReference type="SUPFAM" id="SSF49265">
    <property type="entry name" value="Fibronectin type III"/>
    <property type="match status" value="1"/>
</dbReference>
<dbReference type="InterPro" id="IPR012334">
    <property type="entry name" value="Pectin_lyas_fold"/>
</dbReference>
<evidence type="ECO:0000256" key="2">
    <source>
        <dbReference type="SAM" id="MobiDB-lite"/>
    </source>
</evidence>
<dbReference type="InterPro" id="IPR003961">
    <property type="entry name" value="FN3_dom"/>
</dbReference>
<dbReference type="PANTHER" id="PTHR41339">
    <property type="entry name" value="LIPL48"/>
    <property type="match status" value="1"/>
</dbReference>
<dbReference type="Gene3D" id="2.60.40.10">
    <property type="entry name" value="Immunoglobulins"/>
    <property type="match status" value="1"/>
</dbReference>
<evidence type="ECO:0000259" key="4">
    <source>
        <dbReference type="PROSITE" id="PS50022"/>
    </source>
</evidence>
<dbReference type="Pfam" id="PF00754">
    <property type="entry name" value="F5_F8_type_C"/>
    <property type="match status" value="1"/>
</dbReference>
<comment type="caution">
    <text evidence="6">The sequence shown here is derived from an EMBL/GenBank/DDBJ whole genome shotgun (WGS) entry which is preliminary data.</text>
</comment>
<feature type="chain" id="PRO_5014915432" evidence="3">
    <location>
        <begin position="25"/>
        <end position="589"/>
    </location>
</feature>
<dbReference type="Proteomes" id="UP000230956">
    <property type="component" value="Unassembled WGS sequence"/>
</dbReference>
<sequence length="589" mass="62813">MLYIVATVMLALCIVLCMASESRADVVYSQLTPTAAKASSLQGSSYPATNAIDANTSTRWSSAFSDPQWIYVDLGSSKDLSRVVLKWETAYGKSYSIQVSDDAQTWNTVYSTTAGDGAVDDITLPQGTKGRYVRMYGTARGTSWGYSLWEFEVYGASTTPPPDTTAPAAPTGLSGTPGDVQVTITWNANSESDLAGYNVYYSETSGVQGTKVNTSLIPKRTTQFTHTGLTNEKTCYYRVTAVDESNNESNPSSEAAVTPSGSTGGTVEKVSGSITGTVTWQSSKIYVVNGDLTVMAGATLNIQPGTIVKFVNGINFIINGTVSAPGTSSSRITFTSYRDDGVGGDTNGDGTATSPKPSDWSGFKLQAGSIVNLDQIVVKYAASGMTFDARPDHPYDSACFAKNLSLTNSELSYNNKGIYILGIQQATVKSCQIKNNSTFGMMIVHCDFSSIQNNNITGNGTTDVNSKVVEIDPKSLPNFKGNTLSNNTQNAVWIWDYATRPTDAPNQFSQTGADATLYGNTVYVLYGTTWVSQGTNLTIEPGTVVKGQPGAIVVQGSLSAQGTGQSPIIFTSYRDSSYGGKHYRRCIYS</sequence>
<dbReference type="InterPro" id="IPR000421">
    <property type="entry name" value="FA58C"/>
</dbReference>
<proteinExistence type="predicted"/>
<gene>
    <name evidence="6" type="ORF">COY37_01715</name>
</gene>
<dbReference type="PANTHER" id="PTHR41339:SF1">
    <property type="entry name" value="SECRETED PROTEIN"/>
    <property type="match status" value="1"/>
</dbReference>
<dbReference type="Gene3D" id="2.60.120.260">
    <property type="entry name" value="Galactose-binding domain-like"/>
    <property type="match status" value="1"/>
</dbReference>
<protein>
    <submittedName>
        <fullName evidence="6">Uncharacterized protein</fullName>
    </submittedName>
</protein>
<evidence type="ECO:0000259" key="5">
    <source>
        <dbReference type="PROSITE" id="PS50853"/>
    </source>
</evidence>
<evidence type="ECO:0000313" key="7">
    <source>
        <dbReference type="Proteomes" id="UP000230956"/>
    </source>
</evidence>
<dbReference type="InterPro" id="IPR039448">
    <property type="entry name" value="Beta_helix"/>
</dbReference>
<feature type="domain" description="Fibronectin type-III" evidence="5">
    <location>
        <begin position="166"/>
        <end position="263"/>
    </location>
</feature>
<organism evidence="6 7">
    <name type="scientific">Candidatus Aquicultor secundus</name>
    <dbReference type="NCBI Taxonomy" id="1973895"/>
    <lineage>
        <taxon>Bacteria</taxon>
        <taxon>Bacillati</taxon>
        <taxon>Actinomycetota</taxon>
        <taxon>Candidatus Aquicultoria</taxon>
        <taxon>Candidatus Aquicultorales</taxon>
        <taxon>Candidatus Aquicultoraceae</taxon>
        <taxon>Candidatus Aquicultor</taxon>
    </lineage>
</organism>
<keyword evidence="1" id="KW-0326">Glycosidase</keyword>
<dbReference type="SMART" id="SM00060">
    <property type="entry name" value="FN3"/>
    <property type="match status" value="1"/>
</dbReference>
<feature type="domain" description="F5/8 type C" evidence="4">
    <location>
        <begin position="13"/>
        <end position="156"/>
    </location>
</feature>
<accession>A0A2M7TA50</accession>
<feature type="signal peptide" evidence="3">
    <location>
        <begin position="1"/>
        <end position="24"/>
    </location>
</feature>
<dbReference type="AlphaFoldDB" id="A0A2M7TA50"/>
<dbReference type="Gene3D" id="2.160.20.10">
    <property type="entry name" value="Single-stranded right-handed beta-helix, Pectin lyase-like"/>
    <property type="match status" value="1"/>
</dbReference>
<reference evidence="7" key="1">
    <citation type="submission" date="2017-09" db="EMBL/GenBank/DDBJ databases">
        <title>Depth-based differentiation of microbial function through sediment-hosted aquifers and enrichment of novel symbionts in the deep terrestrial subsurface.</title>
        <authorList>
            <person name="Probst A.J."/>
            <person name="Ladd B."/>
            <person name="Jarett J.K."/>
            <person name="Geller-Mcgrath D.E."/>
            <person name="Sieber C.M.K."/>
            <person name="Emerson J.B."/>
            <person name="Anantharaman K."/>
            <person name="Thomas B.C."/>
            <person name="Malmstrom R."/>
            <person name="Stieglmeier M."/>
            <person name="Klingl A."/>
            <person name="Woyke T."/>
            <person name="Ryan C.M."/>
            <person name="Banfield J.F."/>
        </authorList>
    </citation>
    <scope>NUCLEOTIDE SEQUENCE [LARGE SCALE GENOMIC DNA]</scope>
</reference>
<dbReference type="CDD" id="cd00063">
    <property type="entry name" value="FN3"/>
    <property type="match status" value="1"/>
</dbReference>
<dbReference type="EMBL" id="PFNG01000041">
    <property type="protein sequence ID" value="PIZ41824.1"/>
    <property type="molecule type" value="Genomic_DNA"/>
</dbReference>
<evidence type="ECO:0000313" key="6">
    <source>
        <dbReference type="EMBL" id="PIZ41824.1"/>
    </source>
</evidence>